<feature type="region of interest" description="Disordered" evidence="7">
    <location>
        <begin position="395"/>
        <end position="452"/>
    </location>
</feature>
<gene>
    <name evidence="9" type="ORF">J8A68_005800</name>
</gene>
<sequence length="590" mass="66991">MMSTRHKVQQQQQVVSTKEAADTADTGSLFSLIIKWIKFIVIYLYNIIPNLLLPPQPTTTVTTTDTKTDTNKQQQTKTKRKRKSVIQTQDLFPSIEQHVISNNDKPQSIINKDIPKPKACSTGLTTRLLPFKNEKGEIEWAFTDDTSVTPGNELDAFKIQQQPIKEEPPIELSPTISNTSNDSTLSQKMERQDTLKDHQSSVTPATTLFSPEDESSLMLDESDDKDSISSQDEGSDGNKVHQCPHCDATFKIRGYLTRHLKKHAVNKAYSCPYHKISIYIDENNITHKCHPNGGFSRRDTYKTHLKSRHFKYPKGTKTKERSSSAGECSMCGEPFPNAEIWCELHVEGGECKYLPTGFKGKSRIKNRLRKQLEKNKEVDPELLPYASKVLDEVNNNNTVISRPNSTRRKSSQESNNMDTPISLTSGATPFESSINSTSPPGGYTPISSTSSKSPVHYNTMNANPYVTYPHKQQLQQQHIHPQPRRELPPSFEQFDIRHSTTTSNTVDHENDYDDEFCLDIDQLNNATFNNFNEVVNFVKLNSNNQSPVGGAIQFSNFHPVHHHHAVHQQYQHPRQSQAQHQQPTQVMYQF</sequence>
<keyword evidence="3 6" id="KW-0863">Zinc-finger</keyword>
<evidence type="ECO:0000256" key="5">
    <source>
        <dbReference type="ARBA" id="ARBA00023242"/>
    </source>
</evidence>
<dbReference type="AlphaFoldDB" id="A0A8J5QG40"/>
<evidence type="ECO:0000313" key="10">
    <source>
        <dbReference type="Proteomes" id="UP000694255"/>
    </source>
</evidence>
<feature type="region of interest" description="Disordered" evidence="7">
    <location>
        <begin position="160"/>
        <end position="240"/>
    </location>
</feature>
<feature type="compositionally biased region" description="Polar residues" evidence="7">
    <location>
        <begin position="412"/>
        <end position="452"/>
    </location>
</feature>
<comment type="caution">
    <text evidence="9">The sequence shown here is derived from an EMBL/GenBank/DDBJ whole genome shotgun (WGS) entry which is preliminary data.</text>
</comment>
<dbReference type="GO" id="GO:0000981">
    <property type="term" value="F:DNA-binding transcription factor activity, RNA polymerase II-specific"/>
    <property type="evidence" value="ECO:0007669"/>
    <property type="project" value="TreeGrafter"/>
</dbReference>
<dbReference type="EMBL" id="JAGSYN010000275">
    <property type="protein sequence ID" value="KAG7660683.1"/>
    <property type="molecule type" value="Genomic_DNA"/>
</dbReference>
<feature type="compositionally biased region" description="Polar residues" evidence="7">
    <location>
        <begin position="395"/>
        <end position="404"/>
    </location>
</feature>
<evidence type="ECO:0000256" key="7">
    <source>
        <dbReference type="SAM" id="MobiDB-lite"/>
    </source>
</evidence>
<comment type="subcellular location">
    <subcellularLocation>
        <location evidence="1">Nucleus</location>
    </subcellularLocation>
</comment>
<dbReference type="OrthoDB" id="9439903at2759"/>
<feature type="region of interest" description="Disordered" evidence="7">
    <location>
        <begin position="59"/>
        <end position="86"/>
    </location>
</feature>
<evidence type="ECO:0000256" key="4">
    <source>
        <dbReference type="ARBA" id="ARBA00022833"/>
    </source>
</evidence>
<protein>
    <submittedName>
        <fullName evidence="9">STP2</fullName>
    </submittedName>
</protein>
<organism evidence="9 10">
    <name type="scientific">[Candida] subhashii</name>
    <dbReference type="NCBI Taxonomy" id="561895"/>
    <lineage>
        <taxon>Eukaryota</taxon>
        <taxon>Fungi</taxon>
        <taxon>Dikarya</taxon>
        <taxon>Ascomycota</taxon>
        <taxon>Saccharomycotina</taxon>
        <taxon>Pichiomycetes</taxon>
        <taxon>Debaryomycetaceae</taxon>
        <taxon>Spathaspora</taxon>
    </lineage>
</organism>
<dbReference type="Proteomes" id="UP000694255">
    <property type="component" value="Unassembled WGS sequence"/>
</dbReference>
<dbReference type="GO" id="GO:0005634">
    <property type="term" value="C:nucleus"/>
    <property type="evidence" value="ECO:0007669"/>
    <property type="project" value="UniProtKB-SubCell"/>
</dbReference>
<keyword evidence="10" id="KW-1185">Reference proteome</keyword>
<evidence type="ECO:0000256" key="6">
    <source>
        <dbReference type="PROSITE-ProRule" id="PRU00042"/>
    </source>
</evidence>
<keyword evidence="4" id="KW-0862">Zinc</keyword>
<dbReference type="PROSITE" id="PS50157">
    <property type="entry name" value="ZINC_FINGER_C2H2_2"/>
    <property type="match status" value="1"/>
</dbReference>
<feature type="compositionally biased region" description="Low complexity" evidence="7">
    <location>
        <begin position="59"/>
        <end position="76"/>
    </location>
</feature>
<feature type="compositionally biased region" description="Polar residues" evidence="7">
    <location>
        <begin position="200"/>
        <end position="209"/>
    </location>
</feature>
<dbReference type="GO" id="GO:0000978">
    <property type="term" value="F:RNA polymerase II cis-regulatory region sequence-specific DNA binding"/>
    <property type="evidence" value="ECO:0007669"/>
    <property type="project" value="TreeGrafter"/>
</dbReference>
<proteinExistence type="predicted"/>
<evidence type="ECO:0000259" key="8">
    <source>
        <dbReference type="PROSITE" id="PS50157"/>
    </source>
</evidence>
<dbReference type="InterPro" id="IPR013087">
    <property type="entry name" value="Znf_C2H2_type"/>
</dbReference>
<evidence type="ECO:0000313" key="9">
    <source>
        <dbReference type="EMBL" id="KAG7660683.1"/>
    </source>
</evidence>
<name>A0A8J5QG40_9ASCO</name>
<dbReference type="GO" id="GO:0008270">
    <property type="term" value="F:zinc ion binding"/>
    <property type="evidence" value="ECO:0007669"/>
    <property type="project" value="UniProtKB-KW"/>
</dbReference>
<reference evidence="9 10" key="1">
    <citation type="journal article" date="2021" name="DNA Res.">
        <title>Genome analysis of Candida subhashii reveals its hybrid nature and dual mitochondrial genome conformations.</title>
        <authorList>
            <person name="Mixao V."/>
            <person name="Hegedusova E."/>
            <person name="Saus E."/>
            <person name="Pryszcz L.P."/>
            <person name="Cillingova A."/>
            <person name="Nosek J."/>
            <person name="Gabaldon T."/>
        </authorList>
    </citation>
    <scope>NUCLEOTIDE SEQUENCE [LARGE SCALE GENOMIC DNA]</scope>
    <source>
        <strain evidence="9 10">CBS 10753</strain>
    </source>
</reference>
<feature type="compositionally biased region" description="Basic and acidic residues" evidence="7">
    <location>
        <begin position="188"/>
        <end position="199"/>
    </location>
</feature>
<keyword evidence="5" id="KW-0539">Nucleus</keyword>
<dbReference type="GeneID" id="73472600"/>
<evidence type="ECO:0000256" key="2">
    <source>
        <dbReference type="ARBA" id="ARBA00022723"/>
    </source>
</evidence>
<feature type="compositionally biased region" description="Polar residues" evidence="7">
    <location>
        <begin position="174"/>
        <end position="187"/>
    </location>
</feature>
<dbReference type="PROSITE" id="PS00028">
    <property type="entry name" value="ZINC_FINGER_C2H2_1"/>
    <property type="match status" value="1"/>
</dbReference>
<dbReference type="SMART" id="SM00355">
    <property type="entry name" value="ZnF_C2H2"/>
    <property type="match status" value="2"/>
</dbReference>
<keyword evidence="2" id="KW-0479">Metal-binding</keyword>
<evidence type="ECO:0000256" key="1">
    <source>
        <dbReference type="ARBA" id="ARBA00004123"/>
    </source>
</evidence>
<dbReference type="PANTHER" id="PTHR24396:SF19">
    <property type="entry name" value="FI01119P"/>
    <property type="match status" value="1"/>
</dbReference>
<dbReference type="RefSeq" id="XP_049260916.1">
    <property type="nucleotide sequence ID" value="XM_049409905.1"/>
</dbReference>
<dbReference type="PANTHER" id="PTHR24396">
    <property type="entry name" value="ZINC FINGER PROTEIN"/>
    <property type="match status" value="1"/>
</dbReference>
<dbReference type="InterPro" id="IPR051643">
    <property type="entry name" value="Transcr_Reg_ZincFinger"/>
</dbReference>
<feature type="domain" description="C2H2-type" evidence="8">
    <location>
        <begin position="241"/>
        <end position="268"/>
    </location>
</feature>
<feature type="compositionally biased region" description="Acidic residues" evidence="7">
    <location>
        <begin position="211"/>
        <end position="224"/>
    </location>
</feature>
<evidence type="ECO:0000256" key="3">
    <source>
        <dbReference type="ARBA" id="ARBA00022771"/>
    </source>
</evidence>
<accession>A0A8J5QG40</accession>